<comment type="caution">
    <text evidence="20">The sequence shown here is derived from an EMBL/GenBank/DDBJ whole genome shotgun (WGS) entry which is preliminary data.</text>
</comment>
<keyword evidence="13" id="KW-0539">Nucleus</keyword>
<dbReference type="InterPro" id="IPR001357">
    <property type="entry name" value="BRCT_dom"/>
</dbReference>
<dbReference type="InterPro" id="IPR036599">
    <property type="entry name" value="DNA_ligase_N_sf"/>
</dbReference>
<evidence type="ECO:0000256" key="1">
    <source>
        <dbReference type="ARBA" id="ARBA00001946"/>
    </source>
</evidence>
<reference evidence="20" key="2">
    <citation type="journal article" date="2020" name="Nat. Commun.">
        <title>Large-scale genome sequencing of mycorrhizal fungi provides insights into the early evolution of symbiotic traits.</title>
        <authorList>
            <person name="Miyauchi S."/>
            <person name="Kiss E."/>
            <person name="Kuo A."/>
            <person name="Drula E."/>
            <person name="Kohler A."/>
            <person name="Sanchez-Garcia M."/>
            <person name="Morin E."/>
            <person name="Andreopoulos B."/>
            <person name="Barry K.W."/>
            <person name="Bonito G."/>
            <person name="Buee M."/>
            <person name="Carver A."/>
            <person name="Chen C."/>
            <person name="Cichocki N."/>
            <person name="Clum A."/>
            <person name="Culley D."/>
            <person name="Crous P.W."/>
            <person name="Fauchery L."/>
            <person name="Girlanda M."/>
            <person name="Hayes R.D."/>
            <person name="Keri Z."/>
            <person name="LaButti K."/>
            <person name="Lipzen A."/>
            <person name="Lombard V."/>
            <person name="Magnuson J."/>
            <person name="Maillard F."/>
            <person name="Murat C."/>
            <person name="Nolan M."/>
            <person name="Ohm R.A."/>
            <person name="Pangilinan J."/>
            <person name="Pereira M.F."/>
            <person name="Perotto S."/>
            <person name="Peter M."/>
            <person name="Pfister S."/>
            <person name="Riley R."/>
            <person name="Sitrit Y."/>
            <person name="Stielow J.B."/>
            <person name="Szollosi G."/>
            <person name="Zifcakova L."/>
            <person name="Stursova M."/>
            <person name="Spatafora J.W."/>
            <person name="Tedersoo L."/>
            <person name="Vaario L.M."/>
            <person name="Yamada A."/>
            <person name="Yan M."/>
            <person name="Wang P."/>
            <person name="Xu J."/>
            <person name="Bruns T."/>
            <person name="Baldrian P."/>
            <person name="Vilgalys R."/>
            <person name="Dunand C."/>
            <person name="Henrissat B."/>
            <person name="Grigoriev I.V."/>
            <person name="Hibbett D."/>
            <person name="Nagy L.G."/>
            <person name="Martin F.M."/>
        </authorList>
    </citation>
    <scope>NUCLEOTIDE SEQUENCE</scope>
    <source>
        <strain evidence="20">Prilba</strain>
    </source>
</reference>
<dbReference type="AlphaFoldDB" id="A0A9P5MRH5"/>
<dbReference type="PROSITE" id="PS00697">
    <property type="entry name" value="DNA_LIGASE_A1"/>
    <property type="match status" value="1"/>
</dbReference>
<evidence type="ECO:0000256" key="3">
    <source>
        <dbReference type="ARBA" id="ARBA00007572"/>
    </source>
</evidence>
<keyword evidence="4 15" id="KW-0436">Ligase</keyword>
<dbReference type="EMBL" id="WHVB01000016">
    <property type="protein sequence ID" value="KAF8475315.1"/>
    <property type="molecule type" value="Genomic_DNA"/>
</dbReference>
<keyword evidence="12 15" id="KW-0234">DNA repair</keyword>
<evidence type="ECO:0000259" key="19">
    <source>
        <dbReference type="PROSITE" id="PS50172"/>
    </source>
</evidence>
<evidence type="ECO:0000256" key="13">
    <source>
        <dbReference type="ARBA" id="ARBA00023242"/>
    </source>
</evidence>
<dbReference type="PANTHER" id="PTHR45997">
    <property type="entry name" value="DNA LIGASE 4"/>
    <property type="match status" value="1"/>
</dbReference>
<dbReference type="GO" id="GO:0032807">
    <property type="term" value="C:DNA ligase IV complex"/>
    <property type="evidence" value="ECO:0007669"/>
    <property type="project" value="TreeGrafter"/>
</dbReference>
<dbReference type="GO" id="GO:0006303">
    <property type="term" value="P:double-strand break repair via nonhomologous end joining"/>
    <property type="evidence" value="ECO:0007669"/>
    <property type="project" value="TreeGrafter"/>
</dbReference>
<evidence type="ECO:0000256" key="7">
    <source>
        <dbReference type="ARBA" id="ARBA00022741"/>
    </source>
</evidence>
<dbReference type="SUPFAM" id="SSF117018">
    <property type="entry name" value="ATP-dependent DNA ligase DNA-binding domain"/>
    <property type="match status" value="1"/>
</dbReference>
<feature type="compositionally biased region" description="Basic and acidic residues" evidence="17">
    <location>
        <begin position="816"/>
        <end position="825"/>
    </location>
</feature>
<dbReference type="Pfam" id="PF04679">
    <property type="entry name" value="DNA_ligase_A_C"/>
    <property type="match status" value="1"/>
</dbReference>
<dbReference type="GO" id="GO:0005524">
    <property type="term" value="F:ATP binding"/>
    <property type="evidence" value="ECO:0007669"/>
    <property type="project" value="UniProtKB-KW"/>
</dbReference>
<evidence type="ECO:0000256" key="11">
    <source>
        <dbReference type="ARBA" id="ARBA00023172"/>
    </source>
</evidence>
<feature type="compositionally biased region" description="Basic and acidic residues" evidence="17">
    <location>
        <begin position="791"/>
        <end position="800"/>
    </location>
</feature>
<comment type="similarity">
    <text evidence="3 16">Belongs to the ATP-dependent DNA ligase family.</text>
</comment>
<accession>A0A9P5MRH5</accession>
<evidence type="ECO:0000313" key="21">
    <source>
        <dbReference type="Proteomes" id="UP000759537"/>
    </source>
</evidence>
<dbReference type="CDD" id="cd07903">
    <property type="entry name" value="Adenylation_DNA_ligase_IV"/>
    <property type="match status" value="1"/>
</dbReference>
<evidence type="ECO:0000256" key="6">
    <source>
        <dbReference type="ARBA" id="ARBA00022737"/>
    </source>
</evidence>
<dbReference type="PROSITE" id="PS50160">
    <property type="entry name" value="DNA_LIGASE_A3"/>
    <property type="match status" value="1"/>
</dbReference>
<evidence type="ECO:0000256" key="2">
    <source>
        <dbReference type="ARBA" id="ARBA00004123"/>
    </source>
</evidence>
<dbReference type="GO" id="GO:0006297">
    <property type="term" value="P:nucleotide-excision repair, DNA gap filling"/>
    <property type="evidence" value="ECO:0007669"/>
    <property type="project" value="TreeGrafter"/>
</dbReference>
<dbReference type="GO" id="GO:0003677">
    <property type="term" value="F:DNA binding"/>
    <property type="evidence" value="ECO:0007669"/>
    <property type="project" value="InterPro"/>
</dbReference>
<dbReference type="EC" id="6.5.1.1" evidence="15"/>
<dbReference type="GO" id="GO:0046872">
    <property type="term" value="F:metal ion binding"/>
    <property type="evidence" value="ECO:0007669"/>
    <property type="project" value="UniProtKB-KW"/>
</dbReference>
<comment type="catalytic activity">
    <reaction evidence="14 15">
        <text>ATP + (deoxyribonucleotide)n-3'-hydroxyl + 5'-phospho-(deoxyribonucleotide)m = (deoxyribonucleotide)n+m + AMP + diphosphate.</text>
        <dbReference type="EC" id="6.5.1.1"/>
    </reaction>
</comment>
<dbReference type="OrthoDB" id="151490at2759"/>
<organism evidence="20 21">
    <name type="scientific">Russula ochroleuca</name>
    <dbReference type="NCBI Taxonomy" id="152965"/>
    <lineage>
        <taxon>Eukaryota</taxon>
        <taxon>Fungi</taxon>
        <taxon>Dikarya</taxon>
        <taxon>Basidiomycota</taxon>
        <taxon>Agaricomycotina</taxon>
        <taxon>Agaricomycetes</taxon>
        <taxon>Russulales</taxon>
        <taxon>Russulaceae</taxon>
        <taxon>Russula</taxon>
    </lineage>
</organism>
<dbReference type="InterPro" id="IPR012308">
    <property type="entry name" value="DNA_ligase_ATP-dep_N"/>
</dbReference>
<evidence type="ECO:0000256" key="9">
    <source>
        <dbReference type="ARBA" id="ARBA00022840"/>
    </source>
</evidence>
<keyword evidence="6" id="KW-0677">Repeat</keyword>
<dbReference type="NCBIfam" id="TIGR00574">
    <property type="entry name" value="dnl1"/>
    <property type="match status" value="1"/>
</dbReference>
<feature type="domain" description="BRCT" evidence="19">
    <location>
        <begin position="675"/>
        <end position="771"/>
    </location>
</feature>
<evidence type="ECO:0000256" key="5">
    <source>
        <dbReference type="ARBA" id="ARBA00022723"/>
    </source>
</evidence>
<dbReference type="InterPro" id="IPR012309">
    <property type="entry name" value="DNA_ligase_ATP-dep_C"/>
</dbReference>
<reference evidence="20" key="1">
    <citation type="submission" date="2019-10" db="EMBL/GenBank/DDBJ databases">
        <authorList>
            <consortium name="DOE Joint Genome Institute"/>
            <person name="Kuo A."/>
            <person name="Miyauchi S."/>
            <person name="Kiss E."/>
            <person name="Drula E."/>
            <person name="Kohler A."/>
            <person name="Sanchez-Garcia M."/>
            <person name="Andreopoulos B."/>
            <person name="Barry K.W."/>
            <person name="Bonito G."/>
            <person name="Buee M."/>
            <person name="Carver A."/>
            <person name="Chen C."/>
            <person name="Cichocki N."/>
            <person name="Clum A."/>
            <person name="Culley D."/>
            <person name="Crous P.W."/>
            <person name="Fauchery L."/>
            <person name="Girlanda M."/>
            <person name="Hayes R."/>
            <person name="Keri Z."/>
            <person name="LaButti K."/>
            <person name="Lipzen A."/>
            <person name="Lombard V."/>
            <person name="Magnuson J."/>
            <person name="Maillard F."/>
            <person name="Morin E."/>
            <person name="Murat C."/>
            <person name="Nolan M."/>
            <person name="Ohm R."/>
            <person name="Pangilinan J."/>
            <person name="Pereira M."/>
            <person name="Perotto S."/>
            <person name="Peter M."/>
            <person name="Riley R."/>
            <person name="Sitrit Y."/>
            <person name="Stielow B."/>
            <person name="Szollosi G."/>
            <person name="Zifcakova L."/>
            <person name="Stursova M."/>
            <person name="Spatafora J.W."/>
            <person name="Tedersoo L."/>
            <person name="Vaario L.-M."/>
            <person name="Yamada A."/>
            <person name="Yan M."/>
            <person name="Wang P."/>
            <person name="Xu J."/>
            <person name="Bruns T."/>
            <person name="Baldrian P."/>
            <person name="Vilgalys R."/>
            <person name="Henrissat B."/>
            <person name="Grigoriev I.V."/>
            <person name="Hibbett D."/>
            <person name="Nagy L.G."/>
            <person name="Martin F.M."/>
        </authorList>
    </citation>
    <scope>NUCLEOTIDE SEQUENCE</scope>
    <source>
        <strain evidence="20">Prilba</strain>
    </source>
</reference>
<evidence type="ECO:0000256" key="12">
    <source>
        <dbReference type="ARBA" id="ARBA00023204"/>
    </source>
</evidence>
<evidence type="ECO:0000313" key="20">
    <source>
        <dbReference type="EMBL" id="KAF8475315.1"/>
    </source>
</evidence>
<keyword evidence="10" id="KW-0460">Magnesium</keyword>
<evidence type="ECO:0000256" key="14">
    <source>
        <dbReference type="ARBA" id="ARBA00034003"/>
    </source>
</evidence>
<comment type="cofactor">
    <cofactor evidence="1">
        <name>Mg(2+)</name>
        <dbReference type="ChEBI" id="CHEBI:18420"/>
    </cofactor>
</comment>
<feature type="compositionally biased region" description="Acidic residues" evidence="17">
    <location>
        <begin position="841"/>
        <end position="858"/>
    </location>
</feature>
<feature type="region of interest" description="Disordered" evidence="17">
    <location>
        <begin position="784"/>
        <end position="874"/>
    </location>
</feature>
<keyword evidence="9 15" id="KW-0067">ATP-binding</keyword>
<dbReference type="Proteomes" id="UP000759537">
    <property type="component" value="Unassembled WGS sequence"/>
</dbReference>
<keyword evidence="21" id="KW-1185">Reference proteome</keyword>
<dbReference type="CDD" id="cd18435">
    <property type="entry name" value="BRCT_BRC1_like_rpt1"/>
    <property type="match status" value="1"/>
</dbReference>
<dbReference type="Gene3D" id="2.40.50.140">
    <property type="entry name" value="Nucleic acid-binding proteins"/>
    <property type="match status" value="1"/>
</dbReference>
<dbReference type="Pfam" id="PF16589">
    <property type="entry name" value="BRCT_2"/>
    <property type="match status" value="1"/>
</dbReference>
<dbReference type="Pfam" id="PF04675">
    <property type="entry name" value="DNA_ligase_A_N"/>
    <property type="match status" value="1"/>
</dbReference>
<dbReference type="PROSITE" id="PS50172">
    <property type="entry name" value="BRCT"/>
    <property type="match status" value="2"/>
</dbReference>
<dbReference type="GO" id="GO:0006310">
    <property type="term" value="P:DNA recombination"/>
    <property type="evidence" value="ECO:0007669"/>
    <property type="project" value="UniProtKB-KW"/>
</dbReference>
<evidence type="ECO:0000259" key="18">
    <source>
        <dbReference type="PROSITE" id="PS50160"/>
    </source>
</evidence>
<gene>
    <name evidence="20" type="ORF">DFH94DRAFT_840099</name>
</gene>
<feature type="domain" description="ATP-dependent DNA ligase family profile" evidence="18">
    <location>
        <begin position="382"/>
        <end position="516"/>
    </location>
</feature>
<dbReference type="Gene3D" id="3.30.470.30">
    <property type="entry name" value="DNA ligase/mRNA capping enzyme"/>
    <property type="match status" value="1"/>
</dbReference>
<dbReference type="InterPro" id="IPR016059">
    <property type="entry name" value="DNA_ligase_ATP-dep_CS"/>
</dbReference>
<evidence type="ECO:0000256" key="10">
    <source>
        <dbReference type="ARBA" id="ARBA00022842"/>
    </source>
</evidence>
<dbReference type="InterPro" id="IPR036420">
    <property type="entry name" value="BRCT_dom_sf"/>
</dbReference>
<evidence type="ECO:0000256" key="16">
    <source>
        <dbReference type="RuleBase" id="RU004196"/>
    </source>
</evidence>
<dbReference type="GO" id="GO:0003910">
    <property type="term" value="F:DNA ligase (ATP) activity"/>
    <property type="evidence" value="ECO:0007669"/>
    <property type="project" value="UniProtKB-EC"/>
</dbReference>
<sequence length="1040" mass="117522">MLPTPAPTTPGSSPPLQGSKAPETNVPDFNLSDNSYPEAPQNHGTAPFSVLSGLFDKLQNERKPEKRRMFLGAWFDHWRKEVGHDIYPVLRLLIPQKDKERAIYGLKEKNIAKTYIKMIPLGPKDPDAIALLEWKKPSGPNRSSGDFPTVLYDVVSKRSSVIEGSLTVDELNTALDDISRNISKGDAQSKIMQRIYNRTTPEEQKWVVRIILKDLGISVKETTVFSVFHPDAHDLFNTCSDLKKVCWELWDPERRLNDQDKTIQLFRAFAPMLCKRPTGNIEQSVKEMEGHTFFLEEKLDGERIQLHKRGNEYFYCSRKGKDYTYLYGSHVGTGSLTPYIDAAFDHRIQNIILDGEMLVWDPVSGRTLPFGTLKSAALDKSKKDLNPRPCLKVFDLLYLNGQPLIHKSTKFRKRNLKACIKEIQGRIELVAGFEARTATDVRKRMEDIMATRGEGLVMKHPDAGYILNGRNKDWIKVKPEYMDNMGETVDALVVAGNYGSGKRGGGVSTLICAVLDDRKAAQTDEEPKYSTFVRIGSGLSYADYVWVRALPWKEWSTKNPPKFLGTASGSRDDKGDLYLEPEDSFIVQIKAAEIIPTDQYHLGFTMRFPRALSVREDLSVTDCITASAILETVRSEKKRKMENVAEKSGKKKLKRTAKPSVLPEYRGVDLKDVQIESSLFEGLTFMVASDPKSRTRDADKEQLLKLIRAHGGTSVQVAKNQPGLFVVYGGSTTPYDIKLIMNKGVYDIIRPRWLFDSIANNELVPMSKMYFFHATAERMKSEDYYNEDDDHESRSPEETALRMSVSPGVQVDAEASESKKEDSKMQEWLQIGPVSNAAESSGDDADSVTDPESGDEDNWFNIEAPQPGGAEVSGMELDADSDEYEHVTVKGAREAQMGEDSAMEYDQERIFRHLHFYLDTPSNARKNDMSATSRHEDAIAKSFERVFKLIVDNGGQIAELDDTKLTHVVLDKRDDSRRRELMKRTSKPKHRNLVLSDFVEACIEENTLLNEAAHFSQPRLHALSPTILGQMNFSIFVYKE</sequence>
<feature type="region of interest" description="Disordered" evidence="17">
    <location>
        <begin position="1"/>
        <end position="43"/>
    </location>
</feature>
<dbReference type="Gene3D" id="1.10.3260.10">
    <property type="entry name" value="DNA ligase, ATP-dependent, N-terminal domain"/>
    <property type="match status" value="1"/>
</dbReference>
<dbReference type="SUPFAM" id="SSF56091">
    <property type="entry name" value="DNA ligase/mRNA capping enzyme, catalytic domain"/>
    <property type="match status" value="1"/>
</dbReference>
<dbReference type="InterPro" id="IPR044125">
    <property type="entry name" value="Adenylation_DNA_ligase_IV"/>
</dbReference>
<dbReference type="Gene3D" id="3.40.50.10190">
    <property type="entry name" value="BRCT domain"/>
    <property type="match status" value="2"/>
</dbReference>
<dbReference type="InterPro" id="IPR000977">
    <property type="entry name" value="DNA_ligase_ATP-dep"/>
</dbReference>
<dbReference type="SUPFAM" id="SSF50249">
    <property type="entry name" value="Nucleic acid-binding proteins"/>
    <property type="match status" value="1"/>
</dbReference>
<keyword evidence="11 15" id="KW-0233">DNA recombination</keyword>
<dbReference type="Pfam" id="PF01068">
    <property type="entry name" value="DNA_ligase_A_M"/>
    <property type="match status" value="1"/>
</dbReference>
<keyword evidence="8 15" id="KW-0227">DNA damage</keyword>
<evidence type="ECO:0000256" key="15">
    <source>
        <dbReference type="RuleBase" id="RU000617"/>
    </source>
</evidence>
<dbReference type="GO" id="GO:0071897">
    <property type="term" value="P:DNA biosynthetic process"/>
    <property type="evidence" value="ECO:0007669"/>
    <property type="project" value="InterPro"/>
</dbReference>
<keyword evidence="5" id="KW-0479">Metal-binding</keyword>
<comment type="subcellular location">
    <subcellularLocation>
        <location evidence="2">Nucleus</location>
    </subcellularLocation>
</comment>
<dbReference type="CDD" id="cd07968">
    <property type="entry name" value="OBF_DNA_ligase_IV"/>
    <property type="match status" value="1"/>
</dbReference>
<dbReference type="InterPro" id="IPR029710">
    <property type="entry name" value="LIG4"/>
</dbReference>
<evidence type="ECO:0000256" key="8">
    <source>
        <dbReference type="ARBA" id="ARBA00022763"/>
    </source>
</evidence>
<feature type="domain" description="BRCT" evidence="19">
    <location>
        <begin position="906"/>
        <end position="1016"/>
    </location>
</feature>
<dbReference type="InterPro" id="IPR012340">
    <property type="entry name" value="NA-bd_OB-fold"/>
</dbReference>
<name>A0A9P5MRH5_9AGAM</name>
<proteinExistence type="inferred from homology"/>
<dbReference type="PANTHER" id="PTHR45997:SF1">
    <property type="entry name" value="DNA LIGASE 4"/>
    <property type="match status" value="1"/>
</dbReference>
<keyword evidence="7 15" id="KW-0547">Nucleotide-binding</keyword>
<protein>
    <recommendedName>
        <fullName evidence="15">DNA ligase</fullName>
        <ecNumber evidence="15">6.5.1.1</ecNumber>
    </recommendedName>
</protein>
<evidence type="ECO:0000256" key="17">
    <source>
        <dbReference type="SAM" id="MobiDB-lite"/>
    </source>
</evidence>
<dbReference type="InterPro" id="IPR012310">
    <property type="entry name" value="DNA_ligase_ATP-dep_cent"/>
</dbReference>
<dbReference type="PROSITE" id="PS00333">
    <property type="entry name" value="DNA_LIGASE_A2"/>
    <property type="match status" value="1"/>
</dbReference>
<dbReference type="SUPFAM" id="SSF52113">
    <property type="entry name" value="BRCT domain"/>
    <property type="match status" value="2"/>
</dbReference>
<evidence type="ECO:0000256" key="4">
    <source>
        <dbReference type="ARBA" id="ARBA00022598"/>
    </source>
</evidence>